<accession>A0A6N8HBG6</accession>
<keyword evidence="3" id="KW-1185">Reference proteome</keyword>
<protein>
    <submittedName>
        <fullName evidence="2">Glycosyltransferase</fullName>
    </submittedName>
</protein>
<sequence length="293" mass="33591">MLSVLIPVYNYDITNLLQVLHKQCINAGIPFEIVVIDDKSDTFYVEKNKTVAAQLNFKFIKNEVNLGRTQSRKLLAQAALYDKLLFLDADVLPVTNDFIATYIKVINKAAVILGGIAYKTEPKEPNTVLRLKYGIEREAKSAQIRSLNPYGNILSANLLIDKHVFLENNFSGETNLYGLDIYFAYNLYIKQVTILHINNPVYHIGLESNEIFFQKSLNAVKSRKDILLHKKGIENINSLLKHYKKLKKYRLNALVAFGFKIVEPVLKRKILNSNPNLFYLDLYRLGYICSLKN</sequence>
<dbReference type="Gene3D" id="3.90.550.10">
    <property type="entry name" value="Spore Coat Polysaccharide Biosynthesis Protein SpsA, Chain A"/>
    <property type="match status" value="1"/>
</dbReference>
<gene>
    <name evidence="2" type="ORF">GN157_09790</name>
</gene>
<evidence type="ECO:0000313" key="2">
    <source>
        <dbReference type="EMBL" id="MUV03999.1"/>
    </source>
</evidence>
<proteinExistence type="predicted"/>
<comment type="caution">
    <text evidence="2">The sequence shown here is derived from an EMBL/GenBank/DDBJ whole genome shotgun (WGS) entry which is preliminary data.</text>
</comment>
<reference evidence="2 3" key="1">
    <citation type="submission" date="2019-12" db="EMBL/GenBank/DDBJ databases">
        <authorList>
            <person name="Sun J.-Q."/>
        </authorList>
    </citation>
    <scope>NUCLEOTIDE SEQUENCE [LARGE SCALE GENOMIC DNA]</scope>
    <source>
        <strain evidence="2 3">JCM 17928</strain>
    </source>
</reference>
<organism evidence="2 3">
    <name type="scientific">Flavobacterium rakeshii</name>
    <dbReference type="NCBI Taxonomy" id="1038845"/>
    <lineage>
        <taxon>Bacteria</taxon>
        <taxon>Pseudomonadati</taxon>
        <taxon>Bacteroidota</taxon>
        <taxon>Flavobacteriia</taxon>
        <taxon>Flavobacteriales</taxon>
        <taxon>Flavobacteriaceae</taxon>
        <taxon>Flavobacterium</taxon>
    </lineage>
</organism>
<dbReference type="InterPro" id="IPR001173">
    <property type="entry name" value="Glyco_trans_2-like"/>
</dbReference>
<evidence type="ECO:0000313" key="3">
    <source>
        <dbReference type="Proteomes" id="UP000433945"/>
    </source>
</evidence>
<dbReference type="AlphaFoldDB" id="A0A6N8HBG6"/>
<keyword evidence="2" id="KW-0808">Transferase</keyword>
<dbReference type="CDD" id="cd00761">
    <property type="entry name" value="Glyco_tranf_GTA_type"/>
    <property type="match status" value="1"/>
</dbReference>
<dbReference type="OrthoDB" id="761861at2"/>
<dbReference type="Proteomes" id="UP000433945">
    <property type="component" value="Unassembled WGS sequence"/>
</dbReference>
<dbReference type="GO" id="GO:0016740">
    <property type="term" value="F:transferase activity"/>
    <property type="evidence" value="ECO:0007669"/>
    <property type="project" value="UniProtKB-KW"/>
</dbReference>
<dbReference type="Pfam" id="PF00535">
    <property type="entry name" value="Glycos_transf_2"/>
    <property type="match status" value="1"/>
</dbReference>
<dbReference type="PANTHER" id="PTHR43685">
    <property type="entry name" value="GLYCOSYLTRANSFERASE"/>
    <property type="match status" value="1"/>
</dbReference>
<evidence type="ECO:0000259" key="1">
    <source>
        <dbReference type="Pfam" id="PF00535"/>
    </source>
</evidence>
<dbReference type="EMBL" id="WOWP01000034">
    <property type="protein sequence ID" value="MUV03999.1"/>
    <property type="molecule type" value="Genomic_DNA"/>
</dbReference>
<dbReference type="PANTHER" id="PTHR43685:SF3">
    <property type="entry name" value="SLR2126 PROTEIN"/>
    <property type="match status" value="1"/>
</dbReference>
<feature type="domain" description="Glycosyltransferase 2-like" evidence="1">
    <location>
        <begin position="3"/>
        <end position="132"/>
    </location>
</feature>
<dbReference type="RefSeq" id="WP_157483235.1">
    <property type="nucleotide sequence ID" value="NZ_WOWP01000034.1"/>
</dbReference>
<dbReference type="SUPFAM" id="SSF53448">
    <property type="entry name" value="Nucleotide-diphospho-sugar transferases"/>
    <property type="match status" value="1"/>
</dbReference>
<name>A0A6N8HBG6_9FLAO</name>
<dbReference type="InterPro" id="IPR050834">
    <property type="entry name" value="Glycosyltransf_2"/>
</dbReference>
<dbReference type="InterPro" id="IPR029044">
    <property type="entry name" value="Nucleotide-diphossugar_trans"/>
</dbReference>